<protein>
    <submittedName>
        <fullName evidence="3">Mannobiose 2-epimerase</fullName>
    </submittedName>
</protein>
<dbReference type="InterPro" id="IPR010819">
    <property type="entry name" value="AGE/CE"/>
</dbReference>
<keyword evidence="4" id="KW-1185">Reference proteome</keyword>
<dbReference type="SUPFAM" id="SSF48208">
    <property type="entry name" value="Six-hairpin glycosidases"/>
    <property type="match status" value="1"/>
</dbReference>
<dbReference type="GO" id="GO:0005975">
    <property type="term" value="P:carbohydrate metabolic process"/>
    <property type="evidence" value="ECO:0007669"/>
    <property type="project" value="InterPro"/>
</dbReference>
<dbReference type="AlphaFoldDB" id="A0A1M5QMV4"/>
<dbReference type="PANTHER" id="PTHR15108">
    <property type="entry name" value="N-ACYLGLUCOSAMINE-2-EPIMERASE"/>
    <property type="match status" value="1"/>
</dbReference>
<dbReference type="OrthoDB" id="5141876at2"/>
<dbReference type="Pfam" id="PF07221">
    <property type="entry name" value="GlcNAc_2-epim"/>
    <property type="match status" value="1"/>
</dbReference>
<dbReference type="InterPro" id="IPR008928">
    <property type="entry name" value="6-hairpin_glycosidase_sf"/>
</dbReference>
<organism evidence="3 4">
    <name type="scientific">Chryseolinea serpens</name>
    <dbReference type="NCBI Taxonomy" id="947013"/>
    <lineage>
        <taxon>Bacteria</taxon>
        <taxon>Pseudomonadati</taxon>
        <taxon>Bacteroidota</taxon>
        <taxon>Cytophagia</taxon>
        <taxon>Cytophagales</taxon>
        <taxon>Fulvivirgaceae</taxon>
        <taxon>Chryseolinea</taxon>
    </lineage>
</organism>
<accession>A0A1M5QMV4</accession>
<evidence type="ECO:0000256" key="1">
    <source>
        <dbReference type="ARBA" id="ARBA00008558"/>
    </source>
</evidence>
<keyword evidence="2" id="KW-0413">Isomerase</keyword>
<evidence type="ECO:0000313" key="3">
    <source>
        <dbReference type="EMBL" id="SHH15316.1"/>
    </source>
</evidence>
<dbReference type="EMBL" id="FQWQ01000002">
    <property type="protein sequence ID" value="SHH15316.1"/>
    <property type="molecule type" value="Genomic_DNA"/>
</dbReference>
<proteinExistence type="inferred from homology"/>
<sequence length="447" mass="51378">MKPITGILAILLLVRCGTPKPSDDREAIAAAIEKSLRTETLDKWYPLSVDTSYGGFLSTFTFDFKPTGDQDKMIVTQARQVWTNSKASERYPDVKQYKENARHGFLFLYDVMWDKTYGGFHTLVDRAGAVKSGPNEEKTAYGNAFGLYALSAYYHASRDTAALALAKKSFAWLEAHSHDPARKGYFQHMKRDGTVIQRDASVPSTAETGYKDQNSSIHLLEALTELYSVWPDALVHERLQEMLHLIRDTIVQPKGYLQLFFLPDWTPVTFRDSSEASVLKHHNLDHVSAGHDIETAYLMLEASHIAGNQNDTTTLRIAKKMVDHALQNCWDPNGGFYDEAYYFKDKPGITITRDTKNWWAQAEGMNTLLLMADLFPNDEHQYYEKFKTQWKYNDTYLIDHEYGDWYEAGLDKEPDRKKGLKGHIWKATYHHYRSMANCMDRLRGRVH</sequence>
<reference evidence="3 4" key="1">
    <citation type="submission" date="2016-11" db="EMBL/GenBank/DDBJ databases">
        <authorList>
            <person name="Jaros S."/>
            <person name="Januszkiewicz K."/>
            <person name="Wedrychowicz H."/>
        </authorList>
    </citation>
    <scope>NUCLEOTIDE SEQUENCE [LARGE SCALE GENOMIC DNA]</scope>
    <source>
        <strain evidence="3 4">DSM 24574</strain>
    </source>
</reference>
<dbReference type="RefSeq" id="WP_073135369.1">
    <property type="nucleotide sequence ID" value="NZ_FQWQ01000002.1"/>
</dbReference>
<dbReference type="InterPro" id="IPR012341">
    <property type="entry name" value="6hp_glycosidase-like_sf"/>
</dbReference>
<dbReference type="GO" id="GO:0016853">
    <property type="term" value="F:isomerase activity"/>
    <property type="evidence" value="ECO:0007669"/>
    <property type="project" value="UniProtKB-KW"/>
</dbReference>
<dbReference type="Gene3D" id="1.50.10.10">
    <property type="match status" value="1"/>
</dbReference>
<gene>
    <name evidence="3" type="ORF">SAMN04488109_2905</name>
</gene>
<name>A0A1M5QMV4_9BACT</name>
<dbReference type="STRING" id="947013.SAMN04488109_2905"/>
<evidence type="ECO:0000313" key="4">
    <source>
        <dbReference type="Proteomes" id="UP000184212"/>
    </source>
</evidence>
<comment type="similarity">
    <text evidence="1">Belongs to the N-acylglucosamine 2-epimerase family.</text>
</comment>
<evidence type="ECO:0000256" key="2">
    <source>
        <dbReference type="ARBA" id="ARBA00023235"/>
    </source>
</evidence>
<dbReference type="Proteomes" id="UP000184212">
    <property type="component" value="Unassembled WGS sequence"/>
</dbReference>